<dbReference type="AlphaFoldDB" id="A0A7S1HRN1"/>
<dbReference type="EMBL" id="HBGA01000085">
    <property type="protein sequence ID" value="CAD8989009.1"/>
    <property type="molecule type" value="Transcribed_RNA"/>
</dbReference>
<sequence>MPTAPASVEGHAEHQRCRTTFGPTLHSHWGGCRVESTGRWLVPQPGGLDCLSRTDPPESVRSRSGQEPTTVRATRDLNPLFLWSQSVVLSLISALGRQGRTFPRSALHPQPCPAQTGASEWRRTRTKGRQQVSREHGAFNAPASPWCSDIG</sequence>
<feature type="region of interest" description="Disordered" evidence="1">
    <location>
        <begin position="102"/>
        <end position="151"/>
    </location>
</feature>
<evidence type="ECO:0000313" key="2">
    <source>
        <dbReference type="EMBL" id="CAD8989009.1"/>
    </source>
</evidence>
<accession>A0A7S1HRN1</accession>
<evidence type="ECO:0000256" key="1">
    <source>
        <dbReference type="SAM" id="MobiDB-lite"/>
    </source>
</evidence>
<feature type="region of interest" description="Disordered" evidence="1">
    <location>
        <begin position="45"/>
        <end position="70"/>
    </location>
</feature>
<proteinExistence type="predicted"/>
<organism evidence="2">
    <name type="scientific">Eutreptiella gymnastica</name>
    <dbReference type="NCBI Taxonomy" id="73025"/>
    <lineage>
        <taxon>Eukaryota</taxon>
        <taxon>Discoba</taxon>
        <taxon>Euglenozoa</taxon>
        <taxon>Euglenida</taxon>
        <taxon>Spirocuta</taxon>
        <taxon>Euglenophyceae</taxon>
        <taxon>Eutreptiales</taxon>
        <taxon>Eutreptiaceae</taxon>
        <taxon>Eutreptiella</taxon>
    </lineage>
</organism>
<reference evidence="2" key="1">
    <citation type="submission" date="2021-01" db="EMBL/GenBank/DDBJ databases">
        <authorList>
            <person name="Corre E."/>
            <person name="Pelletier E."/>
            <person name="Niang G."/>
            <person name="Scheremetjew M."/>
            <person name="Finn R."/>
            <person name="Kale V."/>
            <person name="Holt S."/>
            <person name="Cochrane G."/>
            <person name="Meng A."/>
            <person name="Brown T."/>
            <person name="Cohen L."/>
        </authorList>
    </citation>
    <scope>NUCLEOTIDE SEQUENCE</scope>
    <source>
        <strain evidence="2">NIES-381</strain>
    </source>
</reference>
<name>A0A7S1HRN1_9EUGL</name>
<protein>
    <submittedName>
        <fullName evidence="2">Uncharacterized protein</fullName>
    </submittedName>
</protein>
<gene>
    <name evidence="2" type="ORF">EGYM00392_LOCUS48</name>
</gene>